<protein>
    <submittedName>
        <fullName evidence="1">Uncharacterized protein</fullName>
    </submittedName>
</protein>
<dbReference type="Proteomes" id="UP001478862">
    <property type="component" value="Unassembled WGS sequence"/>
</dbReference>
<name>A0ABV1MN34_9BACI</name>
<sequence length="52" mass="6100">MKDNHGLECGGSTFRRYIAKTPEFVAYFTDQVRIPSPKGTTRFEKYLLLIFR</sequence>
<evidence type="ECO:0000313" key="1">
    <source>
        <dbReference type="EMBL" id="MEQ6353289.1"/>
    </source>
</evidence>
<evidence type="ECO:0000313" key="2">
    <source>
        <dbReference type="Proteomes" id="UP001478862"/>
    </source>
</evidence>
<keyword evidence="2" id="KW-1185">Reference proteome</keyword>
<comment type="caution">
    <text evidence="1">The sequence shown here is derived from an EMBL/GenBank/DDBJ whole genome shotgun (WGS) entry which is preliminary data.</text>
</comment>
<proteinExistence type="predicted"/>
<accession>A0ABV1MN34</accession>
<organism evidence="1 2">
    <name type="scientific">Lysinibacillus zambalensis</name>
    <dbReference type="NCBI Taxonomy" id="3160866"/>
    <lineage>
        <taxon>Bacteria</taxon>
        <taxon>Bacillati</taxon>
        <taxon>Bacillota</taxon>
        <taxon>Bacilli</taxon>
        <taxon>Bacillales</taxon>
        <taxon>Bacillaceae</taxon>
        <taxon>Lysinibacillus</taxon>
    </lineage>
</organism>
<reference evidence="1 2" key="1">
    <citation type="submission" date="2024-06" db="EMBL/GenBank/DDBJ databases">
        <title>Lysinibacillus zambalefons sp. nov., a Novel Firmicute Isolated from the Poon Bato Zambales Hyperalkaline Spring.</title>
        <authorList>
            <person name="Aja J.A."/>
            <person name="Lazaro J.E.H."/>
            <person name="Llorin L.D."/>
            <person name="Lim K.R."/>
            <person name="Teodosio J."/>
            <person name="Dalisay D.S."/>
        </authorList>
    </citation>
    <scope>NUCLEOTIDE SEQUENCE [LARGE SCALE GENOMIC DNA]</scope>
    <source>
        <strain evidence="1 2">M3</strain>
    </source>
</reference>
<gene>
    <name evidence="1" type="ORF">ABNX05_01515</name>
</gene>
<dbReference type="EMBL" id="JBEGDG010000001">
    <property type="protein sequence ID" value="MEQ6353289.1"/>
    <property type="molecule type" value="Genomic_DNA"/>
</dbReference>